<evidence type="ECO:0000256" key="6">
    <source>
        <dbReference type="SAM" id="Phobius"/>
    </source>
</evidence>
<feature type="transmembrane region" description="Helical" evidence="6">
    <location>
        <begin position="518"/>
        <end position="539"/>
    </location>
</feature>
<dbReference type="GO" id="GO:0045724">
    <property type="term" value="P:positive regulation of cilium assembly"/>
    <property type="evidence" value="ECO:0007669"/>
    <property type="project" value="TreeGrafter"/>
</dbReference>
<dbReference type="PANTHER" id="PTHR13317:SF4">
    <property type="entry name" value="TRANSMEMBRANE ANTERIOR POSTERIOR TRANSFORMATION PROTEIN 1 HOMOLOG"/>
    <property type="match status" value="1"/>
</dbReference>
<feature type="transmembrane region" description="Helical" evidence="6">
    <location>
        <begin position="329"/>
        <end position="354"/>
    </location>
</feature>
<dbReference type="AlphaFoldDB" id="T2MBV4"/>
<dbReference type="InterPro" id="IPR008010">
    <property type="entry name" value="Tatp1"/>
</dbReference>
<feature type="transmembrane region" description="Helical" evidence="6">
    <location>
        <begin position="254"/>
        <end position="275"/>
    </location>
</feature>
<dbReference type="PANTHER" id="PTHR13317">
    <property type="entry name" value="TRANSMEMBRANE ANTERIOR POSTERIOR TRANSFORMATION PROTEIN 1 HOMOLOG"/>
    <property type="match status" value="1"/>
</dbReference>
<dbReference type="OrthoDB" id="29023at2759"/>
<dbReference type="GO" id="GO:0005789">
    <property type="term" value="C:endoplasmic reticulum membrane"/>
    <property type="evidence" value="ECO:0007669"/>
    <property type="project" value="TreeGrafter"/>
</dbReference>
<evidence type="ECO:0000256" key="1">
    <source>
        <dbReference type="ARBA" id="ARBA00004141"/>
    </source>
</evidence>
<feature type="non-terminal residue" evidence="7">
    <location>
        <position position="1"/>
    </location>
</feature>
<protein>
    <submittedName>
        <fullName evidence="7">Transmembrane anterior posterior transformation protein 1 homolog</fullName>
    </submittedName>
</protein>
<name>T2MBV4_HYDVU</name>
<evidence type="ECO:0000313" key="7">
    <source>
        <dbReference type="EMBL" id="CDG69432.1"/>
    </source>
</evidence>
<dbReference type="Pfam" id="PF05346">
    <property type="entry name" value="DUF747"/>
    <property type="match status" value="1"/>
</dbReference>
<keyword evidence="5 6" id="KW-0472">Membrane</keyword>
<comment type="subcellular location">
    <subcellularLocation>
        <location evidence="1">Membrane</location>
        <topology evidence="1">Multi-pass membrane protein</topology>
    </subcellularLocation>
</comment>
<comment type="similarity">
    <text evidence="2">Belongs to the TAPT1 family.</text>
</comment>
<dbReference type="EMBL" id="HAAD01003200">
    <property type="protein sequence ID" value="CDG69432.1"/>
    <property type="molecule type" value="mRNA"/>
</dbReference>
<evidence type="ECO:0000256" key="4">
    <source>
        <dbReference type="ARBA" id="ARBA00022989"/>
    </source>
</evidence>
<reference evidence="7" key="1">
    <citation type="journal article" date="2013" name="Genome Biol. Evol.">
        <title>Punctuated emergences of genetic and phenotypic innovations in eumetazoan, bilaterian, euteleostome, and hominidae ancestors.</title>
        <authorList>
            <person name="Wenger Y."/>
            <person name="Galliot B."/>
        </authorList>
    </citation>
    <scope>NUCLEOTIDE SEQUENCE</scope>
    <source>
        <tissue evidence="7">Whole animals</tissue>
    </source>
</reference>
<proteinExistence type="evidence at transcript level"/>
<keyword evidence="3 6" id="KW-0812">Transmembrane</keyword>
<keyword evidence="4 6" id="KW-1133">Transmembrane helix</keyword>
<dbReference type="GO" id="GO:0036064">
    <property type="term" value="C:ciliary basal body"/>
    <property type="evidence" value="ECO:0007669"/>
    <property type="project" value="TreeGrafter"/>
</dbReference>
<gene>
    <name evidence="7" type="primary">TAPT1</name>
</gene>
<evidence type="ECO:0000256" key="2">
    <source>
        <dbReference type="ARBA" id="ARBA00008803"/>
    </source>
</evidence>
<sequence length="589" mass="67013">MIIKLLVINNRNIFNWDLEKTFHKDFSKKFPQNIGIGLENNDIGLAAITSTGVLHVAIVQEDIQEPPIIHKTKLVLYKSYVHSADMILNVNGKLFVAVHTDPNMIELFSVSMKIVSTSDISFATDVWPCLVPQLSSGNFEIVCFRCLSINGTDKVLVNLQHPSNGSLIQLFEVKKEPVKLHPRFPVQTQQNQTVADSCFLLFGFLLCFDVFLFVFTFLPIRILFALFTAVKRLLFCNRGNLVEPAQKIDLMKGLILALVSIVMVYVDTSVIYHVVRVQSIIKLYVVYNMLDMADKLLSSFGQDVLDALYWTVAEPRGRKREHVGIIPDFILSFIYVTLHTILNLLQVIVLNVALNSYNKALLTIMISNQFIEIKSSVFKRFEKNNLFQISCSDARERFHNVTLLLVVAMRNLTEYEWNLDYACSSFIPFAAVVIGSEFLVDWFKHAFITKFNDIQPDVYLTYRAFLAKNLLVNNCDTVFSGHTDQVSRRMGFTVLPMAALLIRICSQCIKLSNWSGLLFIILFYLCLCALKFIVSIHILGKSVQYVKEQDIKEKPFEPCWSFSPLSSVQEIHGGFNSDTKLFTSSVPEA</sequence>
<evidence type="ECO:0000256" key="5">
    <source>
        <dbReference type="ARBA" id="ARBA00023136"/>
    </source>
</evidence>
<evidence type="ECO:0000256" key="3">
    <source>
        <dbReference type="ARBA" id="ARBA00022692"/>
    </source>
</evidence>
<accession>T2MBV4</accession>
<feature type="transmembrane region" description="Helical" evidence="6">
    <location>
        <begin position="199"/>
        <end position="224"/>
    </location>
</feature>
<organism evidence="7">
    <name type="scientific">Hydra vulgaris</name>
    <name type="common">Hydra</name>
    <name type="synonym">Hydra attenuata</name>
    <dbReference type="NCBI Taxonomy" id="6087"/>
    <lineage>
        <taxon>Eukaryota</taxon>
        <taxon>Metazoa</taxon>
        <taxon>Cnidaria</taxon>
        <taxon>Hydrozoa</taxon>
        <taxon>Hydroidolina</taxon>
        <taxon>Anthoathecata</taxon>
        <taxon>Aplanulata</taxon>
        <taxon>Hydridae</taxon>
        <taxon>Hydra</taxon>
    </lineage>
</organism>